<dbReference type="PRINTS" id="PR00395">
    <property type="entry name" value="RIBOSOMALS2"/>
</dbReference>
<comment type="caution">
    <text evidence="7">The sequence shown here is derived from an EMBL/GenBank/DDBJ whole genome shotgun (WGS) entry which is preliminary data.</text>
</comment>
<evidence type="ECO:0000256" key="5">
    <source>
        <dbReference type="HAMAP-Rule" id="MF_00291"/>
    </source>
</evidence>
<organism evidence="7 8">
    <name type="scientific">Candidatus Roizmanbacteria bacterium CG22_combo_CG10-13_8_21_14_all_38_20</name>
    <dbReference type="NCBI Taxonomy" id="1974862"/>
    <lineage>
        <taxon>Bacteria</taxon>
        <taxon>Candidatus Roizmaniibacteriota</taxon>
    </lineage>
</organism>
<feature type="region of interest" description="Disordered" evidence="6">
    <location>
        <begin position="243"/>
        <end position="272"/>
    </location>
</feature>
<dbReference type="PANTHER" id="PTHR12534:SF0">
    <property type="entry name" value="SMALL RIBOSOMAL SUBUNIT PROTEIN US2M"/>
    <property type="match status" value="1"/>
</dbReference>
<keyword evidence="3 5" id="KW-0687">Ribonucleoprotein</keyword>
<evidence type="ECO:0000256" key="3">
    <source>
        <dbReference type="ARBA" id="ARBA00023274"/>
    </source>
</evidence>
<dbReference type="InterPro" id="IPR001865">
    <property type="entry name" value="Ribosomal_uS2"/>
</dbReference>
<dbReference type="Gene3D" id="3.40.50.10490">
    <property type="entry name" value="Glucose-6-phosphate isomerase like protein, domain 1"/>
    <property type="match status" value="1"/>
</dbReference>
<evidence type="ECO:0000256" key="1">
    <source>
        <dbReference type="ARBA" id="ARBA00006242"/>
    </source>
</evidence>
<evidence type="ECO:0000256" key="4">
    <source>
        <dbReference type="ARBA" id="ARBA00035256"/>
    </source>
</evidence>
<dbReference type="Pfam" id="PF00318">
    <property type="entry name" value="Ribosomal_S2"/>
    <property type="match status" value="1"/>
</dbReference>
<comment type="similarity">
    <text evidence="1 5">Belongs to the universal ribosomal protein uS2 family.</text>
</comment>
<dbReference type="Proteomes" id="UP000231246">
    <property type="component" value="Unassembled WGS sequence"/>
</dbReference>
<evidence type="ECO:0000313" key="7">
    <source>
        <dbReference type="EMBL" id="PIP61794.1"/>
    </source>
</evidence>
<dbReference type="HAMAP" id="MF_00291_B">
    <property type="entry name" value="Ribosomal_uS2_B"/>
    <property type="match status" value="1"/>
</dbReference>
<evidence type="ECO:0000256" key="2">
    <source>
        <dbReference type="ARBA" id="ARBA00022980"/>
    </source>
</evidence>
<dbReference type="GO" id="GO:0015935">
    <property type="term" value="C:small ribosomal subunit"/>
    <property type="evidence" value="ECO:0007669"/>
    <property type="project" value="InterPro"/>
</dbReference>
<evidence type="ECO:0000256" key="6">
    <source>
        <dbReference type="SAM" id="MobiDB-lite"/>
    </source>
</evidence>
<dbReference type="GO" id="GO:0006412">
    <property type="term" value="P:translation"/>
    <property type="evidence" value="ECO:0007669"/>
    <property type="project" value="UniProtKB-UniRule"/>
</dbReference>
<feature type="compositionally biased region" description="Basic and acidic residues" evidence="6">
    <location>
        <begin position="243"/>
        <end position="264"/>
    </location>
</feature>
<sequence>MKEISLTDLLEAGCHFGHKASRWNPQSKKYIYTEQGNIHIIDLAKTKEQLDLAAVKVKEIAASGGKILLVGTKRQASKTVMDAAKRGNLPYLIFRWIGGFITNWEQIKRRIDHMNDLIKQEKEGEWRPLPKHEQVKLRADLERMRRVYGGVWDLTQLPQAIYIVDVKLEKTAIREASQAGLLSIGISDTNADPRVVNIAIPANDDAVGAVDLITNHIVDAYIEGRDKHTKKIETDRIAAEKVEAKRRSAEEAKKEKAEKVEKAKNKAFMKNK</sequence>
<reference evidence="7 8" key="1">
    <citation type="submission" date="2017-09" db="EMBL/GenBank/DDBJ databases">
        <title>Depth-based differentiation of microbial function through sediment-hosted aquifers and enrichment of novel symbionts in the deep terrestrial subsurface.</title>
        <authorList>
            <person name="Probst A.J."/>
            <person name="Ladd B."/>
            <person name="Jarett J.K."/>
            <person name="Geller-Mcgrath D.E."/>
            <person name="Sieber C.M."/>
            <person name="Emerson J.B."/>
            <person name="Anantharaman K."/>
            <person name="Thomas B.C."/>
            <person name="Malmstrom R."/>
            <person name="Stieglmeier M."/>
            <person name="Klingl A."/>
            <person name="Woyke T."/>
            <person name="Ryan C.M."/>
            <person name="Banfield J.F."/>
        </authorList>
    </citation>
    <scope>NUCLEOTIDE SEQUENCE [LARGE SCALE GENOMIC DNA]</scope>
    <source>
        <strain evidence="7">CG22_combo_CG10-13_8_21_14_all_38_20</strain>
    </source>
</reference>
<evidence type="ECO:0000313" key="8">
    <source>
        <dbReference type="Proteomes" id="UP000231246"/>
    </source>
</evidence>
<dbReference type="SUPFAM" id="SSF52313">
    <property type="entry name" value="Ribosomal protein S2"/>
    <property type="match status" value="1"/>
</dbReference>
<protein>
    <recommendedName>
        <fullName evidence="4 5">Small ribosomal subunit protein uS2</fullName>
    </recommendedName>
</protein>
<dbReference type="GO" id="GO:0003735">
    <property type="term" value="F:structural constituent of ribosome"/>
    <property type="evidence" value="ECO:0007669"/>
    <property type="project" value="InterPro"/>
</dbReference>
<dbReference type="Gene3D" id="1.10.287.610">
    <property type="entry name" value="Helix hairpin bin"/>
    <property type="match status" value="1"/>
</dbReference>
<dbReference type="NCBIfam" id="TIGR01011">
    <property type="entry name" value="rpsB_bact"/>
    <property type="match status" value="1"/>
</dbReference>
<dbReference type="InterPro" id="IPR023591">
    <property type="entry name" value="Ribosomal_uS2_flav_dom_sf"/>
</dbReference>
<keyword evidence="2 5" id="KW-0689">Ribosomal protein</keyword>
<accession>A0A2H0BW16</accession>
<dbReference type="EMBL" id="PCTA01000015">
    <property type="protein sequence ID" value="PIP61794.1"/>
    <property type="molecule type" value="Genomic_DNA"/>
</dbReference>
<proteinExistence type="inferred from homology"/>
<dbReference type="CDD" id="cd01425">
    <property type="entry name" value="RPS2"/>
    <property type="match status" value="1"/>
</dbReference>
<dbReference type="InterPro" id="IPR005706">
    <property type="entry name" value="Ribosomal_uS2_bac/mit/plastid"/>
</dbReference>
<dbReference type="AlphaFoldDB" id="A0A2H0BW16"/>
<gene>
    <name evidence="5 7" type="primary">rpsB</name>
    <name evidence="7" type="ORF">COW99_02095</name>
</gene>
<name>A0A2H0BW16_9BACT</name>
<dbReference type="PANTHER" id="PTHR12534">
    <property type="entry name" value="30S RIBOSOMAL PROTEIN S2 PROKARYOTIC AND ORGANELLAR"/>
    <property type="match status" value="1"/>
</dbReference>